<evidence type="ECO:0000256" key="2">
    <source>
        <dbReference type="ARBA" id="ARBA00023163"/>
    </source>
</evidence>
<dbReference type="PANTHER" id="PTHR12780">
    <property type="entry name" value="RNA POLYMERASE III DNA DIRECTED , 39KD SUBUNIT-RELATED"/>
    <property type="match status" value="1"/>
</dbReference>
<dbReference type="GO" id="GO:0005634">
    <property type="term" value="C:nucleus"/>
    <property type="evidence" value="ECO:0007669"/>
    <property type="project" value="UniProtKB-SubCell"/>
</dbReference>
<name>A0ABC9E2C4_9POAL</name>
<accession>A0ABC9E2C4</accession>
<dbReference type="Proteomes" id="UP001497457">
    <property type="component" value="Chromosome 35b"/>
</dbReference>
<evidence type="ECO:0000313" key="6">
    <source>
        <dbReference type="Proteomes" id="UP001497457"/>
    </source>
</evidence>
<evidence type="ECO:0000256" key="1">
    <source>
        <dbReference type="ARBA" id="ARBA00004123"/>
    </source>
</evidence>
<evidence type="ECO:0000256" key="4">
    <source>
        <dbReference type="SAM" id="MobiDB-lite"/>
    </source>
</evidence>
<reference evidence="5" key="1">
    <citation type="submission" date="2024-10" db="EMBL/GenBank/DDBJ databases">
        <authorList>
            <person name="Ryan C."/>
        </authorList>
    </citation>
    <scope>NUCLEOTIDE SEQUENCE [LARGE SCALE GENOMIC DNA]</scope>
</reference>
<comment type="subcellular location">
    <subcellularLocation>
        <location evidence="1">Nucleus</location>
    </subcellularLocation>
</comment>
<dbReference type="InterPro" id="IPR007832">
    <property type="entry name" value="RNA_pol_Rpc34"/>
</dbReference>
<gene>
    <name evidence="5" type="ORF">URODEC1_LOCUS90523</name>
</gene>
<feature type="region of interest" description="Disordered" evidence="4">
    <location>
        <begin position="1"/>
        <end position="46"/>
    </location>
</feature>
<feature type="compositionally biased region" description="Pro residues" evidence="4">
    <location>
        <begin position="8"/>
        <end position="21"/>
    </location>
</feature>
<organism evidence="5 6">
    <name type="scientific">Urochloa decumbens</name>
    <dbReference type="NCBI Taxonomy" id="240449"/>
    <lineage>
        <taxon>Eukaryota</taxon>
        <taxon>Viridiplantae</taxon>
        <taxon>Streptophyta</taxon>
        <taxon>Embryophyta</taxon>
        <taxon>Tracheophyta</taxon>
        <taxon>Spermatophyta</taxon>
        <taxon>Magnoliopsida</taxon>
        <taxon>Liliopsida</taxon>
        <taxon>Poales</taxon>
        <taxon>Poaceae</taxon>
        <taxon>PACMAD clade</taxon>
        <taxon>Panicoideae</taxon>
        <taxon>Panicodae</taxon>
        <taxon>Paniceae</taxon>
        <taxon>Melinidinae</taxon>
        <taxon>Urochloa</taxon>
    </lineage>
</organism>
<evidence type="ECO:0000313" key="5">
    <source>
        <dbReference type="EMBL" id="CAL5048577.1"/>
    </source>
</evidence>
<dbReference type="AlphaFoldDB" id="A0ABC9E2C4"/>
<keyword evidence="3" id="KW-0539">Nucleus</keyword>
<dbReference type="EMBL" id="OZ075145">
    <property type="protein sequence ID" value="CAL5048577.1"/>
    <property type="molecule type" value="Genomic_DNA"/>
</dbReference>
<feature type="compositionally biased region" description="Pro residues" evidence="4">
    <location>
        <begin position="32"/>
        <end position="42"/>
    </location>
</feature>
<evidence type="ECO:0000256" key="3">
    <source>
        <dbReference type="ARBA" id="ARBA00023242"/>
    </source>
</evidence>
<dbReference type="Pfam" id="PF05158">
    <property type="entry name" value="RNA_pol_Rpc34"/>
    <property type="match status" value="2"/>
</dbReference>
<keyword evidence="2" id="KW-0804">Transcription</keyword>
<proteinExistence type="predicted"/>
<sequence length="265" mass="28576">MPPRRRVGPPPANHTPASPPPPDDEASYPGRGPDPAPAPPTISPRILANLPPRQRVVYIAIFAAGSSGMSAQELSPATGLGVEAGRNQARSLVRLGVVKEVQDVRRNHRRNNKLFMAAEFSPPDEISGGVWYHEGRVDKHAVAAARRRCLAQVRRHGGAATAEMIHAGVGRDEPGAGYDMGRVEDILRTMVLDRSLEEVTSTGEGEFAAVASGAMCYREPGKKRPEGMMEGIPCGVCPMIDDCSPEGVISPSTCVYYQKWLQMDF</sequence>
<keyword evidence="6" id="KW-1185">Reference proteome</keyword>
<protein>
    <recommendedName>
        <fullName evidence="7">DNA-directed RNA polymerase III subunit RPC6</fullName>
    </recommendedName>
</protein>
<dbReference type="InterPro" id="IPR016049">
    <property type="entry name" value="RNA_pol_Rpc34-like"/>
</dbReference>
<evidence type="ECO:0008006" key="7">
    <source>
        <dbReference type="Google" id="ProtNLM"/>
    </source>
</evidence>